<keyword evidence="11 15" id="KW-0862">Zinc</keyword>
<dbReference type="Gene3D" id="3.30.40.10">
    <property type="entry name" value="Zinc/RING finger domain, C3HC4 (zinc finger)"/>
    <property type="match status" value="1"/>
</dbReference>
<keyword evidence="13 15" id="KW-0234">DNA repair</keyword>
<evidence type="ECO:0000313" key="18">
    <source>
        <dbReference type="EMBL" id="KAH6831649.1"/>
    </source>
</evidence>
<evidence type="ECO:0000256" key="2">
    <source>
        <dbReference type="ARBA" id="ARBA00004123"/>
    </source>
</evidence>
<dbReference type="InterPro" id="IPR011513">
    <property type="entry name" value="Nse1"/>
</dbReference>
<reference evidence="18 19" key="1">
    <citation type="journal article" date="2021" name="Nat. Commun.">
        <title>Incipient diploidization of the medicinal plant Perilla within 10,000 years.</title>
        <authorList>
            <person name="Zhang Y."/>
            <person name="Shen Q."/>
            <person name="Leng L."/>
            <person name="Zhang D."/>
            <person name="Chen S."/>
            <person name="Shi Y."/>
            <person name="Ning Z."/>
            <person name="Chen S."/>
        </authorList>
    </citation>
    <scope>NUCLEOTIDE SEQUENCE [LARGE SCALE GENOMIC DNA]</scope>
    <source>
        <strain evidence="19">cv. PC099</strain>
    </source>
</reference>
<evidence type="ECO:0000256" key="9">
    <source>
        <dbReference type="ARBA" id="ARBA00022771"/>
    </source>
</evidence>
<organism evidence="18 19">
    <name type="scientific">Perilla frutescens var. hirtella</name>
    <name type="common">Perilla citriodora</name>
    <name type="synonym">Perilla setoyensis</name>
    <dbReference type="NCBI Taxonomy" id="608512"/>
    <lineage>
        <taxon>Eukaryota</taxon>
        <taxon>Viridiplantae</taxon>
        <taxon>Streptophyta</taxon>
        <taxon>Embryophyta</taxon>
        <taxon>Tracheophyta</taxon>
        <taxon>Spermatophyta</taxon>
        <taxon>Magnoliopsida</taxon>
        <taxon>eudicotyledons</taxon>
        <taxon>Gunneridae</taxon>
        <taxon>Pentapetalae</taxon>
        <taxon>asterids</taxon>
        <taxon>lamiids</taxon>
        <taxon>Lamiales</taxon>
        <taxon>Lamiaceae</taxon>
        <taxon>Nepetoideae</taxon>
        <taxon>Elsholtzieae</taxon>
        <taxon>Perilla</taxon>
    </lineage>
</organism>
<keyword evidence="14 15" id="KW-0539">Nucleus</keyword>
<evidence type="ECO:0000256" key="16">
    <source>
        <dbReference type="SAM" id="MobiDB-lite"/>
    </source>
</evidence>
<dbReference type="AlphaFoldDB" id="A0AAD4JDX6"/>
<dbReference type="EMBL" id="SDAM02000086">
    <property type="protein sequence ID" value="KAH6831649.1"/>
    <property type="molecule type" value="Genomic_DNA"/>
</dbReference>
<keyword evidence="12 15" id="KW-0233">DNA recombination</keyword>
<comment type="subcellular location">
    <subcellularLocation>
        <location evidence="2 15">Nucleus</location>
    </subcellularLocation>
</comment>
<dbReference type="Proteomes" id="UP001190926">
    <property type="component" value="Unassembled WGS sequence"/>
</dbReference>
<evidence type="ECO:0000256" key="13">
    <source>
        <dbReference type="ARBA" id="ARBA00023204"/>
    </source>
</evidence>
<dbReference type="Pfam" id="PF07574">
    <property type="entry name" value="SMC_Nse1"/>
    <property type="match status" value="1"/>
</dbReference>
<evidence type="ECO:0000256" key="1">
    <source>
        <dbReference type="ARBA" id="ARBA00000900"/>
    </source>
</evidence>
<keyword evidence="19" id="KW-1185">Reference proteome</keyword>
<dbReference type="GO" id="GO:0030915">
    <property type="term" value="C:Smc5-Smc6 complex"/>
    <property type="evidence" value="ECO:0007669"/>
    <property type="project" value="UniProtKB-UniRule"/>
</dbReference>
<dbReference type="InterPro" id="IPR014857">
    <property type="entry name" value="Nse1_RING_C4HC3-type"/>
</dbReference>
<evidence type="ECO:0000256" key="5">
    <source>
        <dbReference type="ARBA" id="ARBA00019422"/>
    </source>
</evidence>
<dbReference type="InterPro" id="IPR036388">
    <property type="entry name" value="WH-like_DNA-bd_sf"/>
</dbReference>
<keyword evidence="9 15" id="KW-0863">Zinc-finger</keyword>
<feature type="domain" description="Non-structural maintenance of chromosomes element 1 RING C4HC3-type" evidence="17">
    <location>
        <begin position="208"/>
        <end position="251"/>
    </location>
</feature>
<dbReference type="EC" id="2.3.2.27" evidence="4 15"/>
<dbReference type="GO" id="GO:0000724">
    <property type="term" value="P:double-strand break repair via homologous recombination"/>
    <property type="evidence" value="ECO:0007669"/>
    <property type="project" value="TreeGrafter"/>
</dbReference>
<evidence type="ECO:0000256" key="14">
    <source>
        <dbReference type="ARBA" id="ARBA00023242"/>
    </source>
</evidence>
<evidence type="ECO:0000313" key="19">
    <source>
        <dbReference type="Proteomes" id="UP001190926"/>
    </source>
</evidence>
<comment type="similarity">
    <text evidence="3 15">Belongs to the NSE1 family.</text>
</comment>
<proteinExistence type="inferred from homology"/>
<dbReference type="Gene3D" id="1.10.10.10">
    <property type="entry name" value="Winged helix-like DNA-binding domain superfamily/Winged helix DNA-binding domain"/>
    <property type="match status" value="1"/>
</dbReference>
<name>A0AAD4JDX6_PERFH</name>
<dbReference type="Pfam" id="PF08746">
    <property type="entry name" value="zf-RING-like"/>
    <property type="match status" value="1"/>
</dbReference>
<dbReference type="GO" id="GO:0008270">
    <property type="term" value="F:zinc ion binding"/>
    <property type="evidence" value="ECO:0007669"/>
    <property type="project" value="UniProtKB-KW"/>
</dbReference>
<keyword evidence="6 15" id="KW-0808">Transferase</keyword>
<gene>
    <name evidence="18" type="ORF">C2S53_009124</name>
</gene>
<comment type="catalytic activity">
    <reaction evidence="1 15">
        <text>S-ubiquitinyl-[E2 ubiquitin-conjugating enzyme]-L-cysteine + [acceptor protein]-L-lysine = [E2 ubiquitin-conjugating enzyme]-L-cysteine + N(6)-ubiquitinyl-[acceptor protein]-L-lysine.</text>
        <dbReference type="EC" id="2.3.2.27"/>
    </reaction>
</comment>
<evidence type="ECO:0000256" key="11">
    <source>
        <dbReference type="ARBA" id="ARBA00022833"/>
    </source>
</evidence>
<dbReference type="PANTHER" id="PTHR20973">
    <property type="entry name" value="NON-SMC ELEMENT 1-RELATED"/>
    <property type="match status" value="1"/>
</dbReference>
<keyword evidence="8 15" id="KW-0227">DNA damage</keyword>
<evidence type="ECO:0000256" key="3">
    <source>
        <dbReference type="ARBA" id="ARBA00010258"/>
    </source>
</evidence>
<protein>
    <recommendedName>
        <fullName evidence="5 15">Non-structural maintenance of chromosomes element 1 homolog</fullName>
        <ecNumber evidence="4 15">2.3.2.27</ecNumber>
    </recommendedName>
</protein>
<dbReference type="CDD" id="cd16493">
    <property type="entry name" value="RING-CH-C4HC3_NSE1"/>
    <property type="match status" value="1"/>
</dbReference>
<evidence type="ECO:0000256" key="12">
    <source>
        <dbReference type="ARBA" id="ARBA00023172"/>
    </source>
</evidence>
<keyword evidence="10 15" id="KW-0833">Ubl conjugation pathway</keyword>
<evidence type="ECO:0000256" key="6">
    <source>
        <dbReference type="ARBA" id="ARBA00022679"/>
    </source>
</evidence>
<comment type="subunit">
    <text evidence="15">Component of the Smc5-Smc6 complex.</text>
</comment>
<evidence type="ECO:0000256" key="7">
    <source>
        <dbReference type="ARBA" id="ARBA00022723"/>
    </source>
</evidence>
<evidence type="ECO:0000256" key="4">
    <source>
        <dbReference type="ARBA" id="ARBA00012483"/>
    </source>
</evidence>
<evidence type="ECO:0000256" key="8">
    <source>
        <dbReference type="ARBA" id="ARBA00022763"/>
    </source>
</evidence>
<dbReference type="PANTHER" id="PTHR20973:SF0">
    <property type="entry name" value="NON-STRUCTURAL MAINTENANCE OF CHROMOSOMES ELEMENT 1 HOMOLOG"/>
    <property type="match status" value="1"/>
</dbReference>
<feature type="compositionally biased region" description="Basic and acidic residues" evidence="16">
    <location>
        <begin position="279"/>
        <end position="293"/>
    </location>
</feature>
<feature type="region of interest" description="Disordered" evidence="16">
    <location>
        <begin position="269"/>
        <end position="296"/>
    </location>
</feature>
<evidence type="ECO:0000256" key="10">
    <source>
        <dbReference type="ARBA" id="ARBA00022786"/>
    </source>
</evidence>
<sequence length="327" mass="36399">MAPLSWRHHTLIQALLTRGPLKEHDFRSIFSQIIGKTSGSGKQQQQEQRLLNEYLGKINSELSYVQLELRACRNQYDGLVYYGVVNNVSDDQSKLGTKYTVPQIAFYKGIVEAIIQDAEAGGCIFNTAALNIKLETQVLGATDSQSEGGALQIPPAFKNFSMSLKEKALDQLVKDQWLCSLPEGKIGIGVRSFLDLRSWFRSNEVPACEVCNEAAIKAQLCQNEACNVRLHLYCLKKKFSGQKGERVCPGCGMQWHGSTVKADIIEEMNHSNGPSSKSQRPEASRKRIRRSYEEGNADTAEYGSSLNFDAIADTKRVTRRSARLSAN</sequence>
<comment type="caution">
    <text evidence="18">The sequence shown here is derived from an EMBL/GenBank/DDBJ whole genome shotgun (WGS) entry which is preliminary data.</text>
</comment>
<evidence type="ECO:0000256" key="15">
    <source>
        <dbReference type="RuleBase" id="RU368018"/>
    </source>
</evidence>
<dbReference type="GO" id="GO:0005634">
    <property type="term" value="C:nucleus"/>
    <property type="evidence" value="ECO:0007669"/>
    <property type="project" value="UniProtKB-SubCell"/>
</dbReference>
<dbReference type="InterPro" id="IPR013083">
    <property type="entry name" value="Znf_RING/FYVE/PHD"/>
</dbReference>
<keyword evidence="7 15" id="KW-0479">Metal-binding</keyword>
<dbReference type="Gene3D" id="3.90.1150.220">
    <property type="match status" value="1"/>
</dbReference>
<accession>A0AAD4JDX6</accession>
<dbReference type="GO" id="GO:0061630">
    <property type="term" value="F:ubiquitin protein ligase activity"/>
    <property type="evidence" value="ECO:0007669"/>
    <property type="project" value="UniProtKB-EC"/>
</dbReference>
<evidence type="ECO:0000259" key="17">
    <source>
        <dbReference type="Pfam" id="PF08746"/>
    </source>
</evidence>